<dbReference type="InParanoid" id="A0A0C3J7N6"/>
<name>A0A0C3J7N6_PISTI</name>
<accession>A0A0C3J7N6</accession>
<reference evidence="1 2" key="1">
    <citation type="submission" date="2014-04" db="EMBL/GenBank/DDBJ databases">
        <authorList>
            <consortium name="DOE Joint Genome Institute"/>
            <person name="Kuo A."/>
            <person name="Kohler A."/>
            <person name="Costa M.D."/>
            <person name="Nagy L.G."/>
            <person name="Floudas D."/>
            <person name="Copeland A."/>
            <person name="Barry K.W."/>
            <person name="Cichocki N."/>
            <person name="Veneault-Fourrey C."/>
            <person name="LaButti K."/>
            <person name="Lindquist E.A."/>
            <person name="Lipzen A."/>
            <person name="Lundell T."/>
            <person name="Morin E."/>
            <person name="Murat C."/>
            <person name="Sun H."/>
            <person name="Tunlid A."/>
            <person name="Henrissat B."/>
            <person name="Grigoriev I.V."/>
            <person name="Hibbett D.S."/>
            <person name="Martin F."/>
            <person name="Nordberg H.P."/>
            <person name="Cantor M.N."/>
            <person name="Hua S.X."/>
        </authorList>
    </citation>
    <scope>NUCLEOTIDE SEQUENCE [LARGE SCALE GENOMIC DNA]</scope>
    <source>
        <strain evidence="1 2">Marx 270</strain>
    </source>
</reference>
<reference evidence="2" key="2">
    <citation type="submission" date="2015-01" db="EMBL/GenBank/DDBJ databases">
        <title>Evolutionary Origins and Diversification of the Mycorrhizal Mutualists.</title>
        <authorList>
            <consortium name="DOE Joint Genome Institute"/>
            <consortium name="Mycorrhizal Genomics Consortium"/>
            <person name="Kohler A."/>
            <person name="Kuo A."/>
            <person name="Nagy L.G."/>
            <person name="Floudas D."/>
            <person name="Copeland A."/>
            <person name="Barry K.W."/>
            <person name="Cichocki N."/>
            <person name="Veneault-Fourrey C."/>
            <person name="LaButti K."/>
            <person name="Lindquist E.A."/>
            <person name="Lipzen A."/>
            <person name="Lundell T."/>
            <person name="Morin E."/>
            <person name="Murat C."/>
            <person name="Riley R."/>
            <person name="Ohm R."/>
            <person name="Sun H."/>
            <person name="Tunlid A."/>
            <person name="Henrissat B."/>
            <person name="Grigoriev I.V."/>
            <person name="Hibbett D.S."/>
            <person name="Martin F."/>
        </authorList>
    </citation>
    <scope>NUCLEOTIDE SEQUENCE [LARGE SCALE GENOMIC DNA]</scope>
    <source>
        <strain evidence="2">Marx 270</strain>
    </source>
</reference>
<evidence type="ECO:0000313" key="1">
    <source>
        <dbReference type="EMBL" id="KIO05063.1"/>
    </source>
</evidence>
<organism evidence="1 2">
    <name type="scientific">Pisolithus tinctorius Marx 270</name>
    <dbReference type="NCBI Taxonomy" id="870435"/>
    <lineage>
        <taxon>Eukaryota</taxon>
        <taxon>Fungi</taxon>
        <taxon>Dikarya</taxon>
        <taxon>Basidiomycota</taxon>
        <taxon>Agaricomycotina</taxon>
        <taxon>Agaricomycetes</taxon>
        <taxon>Agaricomycetidae</taxon>
        <taxon>Boletales</taxon>
        <taxon>Sclerodermatineae</taxon>
        <taxon>Pisolithaceae</taxon>
        <taxon>Pisolithus</taxon>
    </lineage>
</organism>
<evidence type="ECO:0000313" key="2">
    <source>
        <dbReference type="Proteomes" id="UP000054217"/>
    </source>
</evidence>
<sequence>MGAPERPSSEDTCYRMTDAWWDLCSRCLRMDPSSRIRAEDVVKATGGLLPSAVLFDEVETTTVAVVTEEKPSEAQRQS</sequence>
<evidence type="ECO:0008006" key="3">
    <source>
        <dbReference type="Google" id="ProtNLM"/>
    </source>
</evidence>
<dbReference type="AlphaFoldDB" id="A0A0C3J7N6"/>
<proteinExistence type="predicted"/>
<dbReference type="OrthoDB" id="4062651at2759"/>
<dbReference type="EMBL" id="KN831968">
    <property type="protein sequence ID" value="KIO05063.1"/>
    <property type="molecule type" value="Genomic_DNA"/>
</dbReference>
<keyword evidence="2" id="KW-1185">Reference proteome</keyword>
<protein>
    <recommendedName>
        <fullName evidence="3">Protein kinase domain-containing protein</fullName>
    </recommendedName>
</protein>
<gene>
    <name evidence="1" type="ORF">M404DRAFT_532542</name>
</gene>
<dbReference type="HOGENOM" id="CLU_2622987_0_0_1"/>
<dbReference type="Proteomes" id="UP000054217">
    <property type="component" value="Unassembled WGS sequence"/>
</dbReference>